<dbReference type="Pfam" id="PF00877">
    <property type="entry name" value="NLPC_P60"/>
    <property type="match status" value="1"/>
</dbReference>
<keyword evidence="3" id="KW-0378">Hydrolase</keyword>
<dbReference type="PANTHER" id="PTHR47053">
    <property type="entry name" value="MUREIN DD-ENDOPEPTIDASE MEPH-RELATED"/>
    <property type="match status" value="1"/>
</dbReference>
<comment type="similarity">
    <text evidence="1">Belongs to the peptidase C40 family.</text>
</comment>
<evidence type="ECO:0000313" key="8">
    <source>
        <dbReference type="EMBL" id="PWF26698.1"/>
    </source>
</evidence>
<feature type="region of interest" description="Disordered" evidence="5">
    <location>
        <begin position="83"/>
        <end position="128"/>
    </location>
</feature>
<dbReference type="Proteomes" id="UP000245283">
    <property type="component" value="Unassembled WGS sequence"/>
</dbReference>
<dbReference type="EMBL" id="QETB01000002">
    <property type="protein sequence ID" value="PWF26698.1"/>
    <property type="molecule type" value="Genomic_DNA"/>
</dbReference>
<dbReference type="PROSITE" id="PS51935">
    <property type="entry name" value="NLPC_P60"/>
    <property type="match status" value="1"/>
</dbReference>
<name>A0A2V1KBJ9_9ACTO</name>
<feature type="compositionally biased region" description="Low complexity" evidence="5">
    <location>
        <begin position="95"/>
        <end position="128"/>
    </location>
</feature>
<keyword evidence="9" id="KW-1185">Reference proteome</keyword>
<keyword evidence="4" id="KW-0788">Thiol protease</keyword>
<dbReference type="OrthoDB" id="9815778at2"/>
<feature type="compositionally biased region" description="Acidic residues" evidence="5">
    <location>
        <begin position="84"/>
        <end position="94"/>
    </location>
</feature>
<gene>
    <name evidence="8" type="ORF">DD236_05260</name>
</gene>
<dbReference type="PANTHER" id="PTHR47053:SF1">
    <property type="entry name" value="MUREIN DD-ENDOPEPTIDASE MEPH-RELATED"/>
    <property type="match status" value="1"/>
</dbReference>
<protein>
    <recommendedName>
        <fullName evidence="7">NlpC/P60 domain-containing protein</fullName>
    </recommendedName>
</protein>
<dbReference type="AlphaFoldDB" id="A0A2V1KBJ9"/>
<evidence type="ECO:0000259" key="7">
    <source>
        <dbReference type="PROSITE" id="PS51935"/>
    </source>
</evidence>
<keyword evidence="6" id="KW-0732">Signal</keyword>
<dbReference type="InterPro" id="IPR038765">
    <property type="entry name" value="Papain-like_cys_pep_sf"/>
</dbReference>
<evidence type="ECO:0000256" key="2">
    <source>
        <dbReference type="ARBA" id="ARBA00022670"/>
    </source>
</evidence>
<dbReference type="SUPFAM" id="SSF54001">
    <property type="entry name" value="Cysteine proteinases"/>
    <property type="match status" value="1"/>
</dbReference>
<evidence type="ECO:0000256" key="5">
    <source>
        <dbReference type="SAM" id="MobiDB-lite"/>
    </source>
</evidence>
<feature type="domain" description="NlpC/P60" evidence="7">
    <location>
        <begin position="127"/>
        <end position="237"/>
    </location>
</feature>
<reference evidence="9" key="1">
    <citation type="submission" date="2018-05" db="EMBL/GenBank/DDBJ databases">
        <authorList>
            <person name="Li Y."/>
        </authorList>
    </citation>
    <scope>NUCLEOTIDE SEQUENCE [LARGE SCALE GENOMIC DNA]</scope>
    <source>
        <strain evidence="9">sk1b4</strain>
    </source>
</reference>
<dbReference type="GO" id="GO:0008234">
    <property type="term" value="F:cysteine-type peptidase activity"/>
    <property type="evidence" value="ECO:0007669"/>
    <property type="project" value="UniProtKB-KW"/>
</dbReference>
<dbReference type="InterPro" id="IPR051202">
    <property type="entry name" value="Peptidase_C40"/>
</dbReference>
<dbReference type="InterPro" id="IPR000064">
    <property type="entry name" value="NLP_P60_dom"/>
</dbReference>
<feature type="signal peptide" evidence="6">
    <location>
        <begin position="1"/>
        <end position="31"/>
    </location>
</feature>
<comment type="caution">
    <text evidence="8">The sequence shown here is derived from an EMBL/GenBank/DDBJ whole genome shotgun (WGS) entry which is preliminary data.</text>
</comment>
<evidence type="ECO:0000256" key="1">
    <source>
        <dbReference type="ARBA" id="ARBA00007074"/>
    </source>
</evidence>
<dbReference type="RefSeq" id="WP_109093344.1">
    <property type="nucleotide sequence ID" value="NZ_QETB01000002.1"/>
</dbReference>
<keyword evidence="2" id="KW-0645">Protease</keyword>
<evidence type="ECO:0000313" key="9">
    <source>
        <dbReference type="Proteomes" id="UP000245283"/>
    </source>
</evidence>
<evidence type="ECO:0000256" key="4">
    <source>
        <dbReference type="ARBA" id="ARBA00022807"/>
    </source>
</evidence>
<evidence type="ECO:0000256" key="3">
    <source>
        <dbReference type="ARBA" id="ARBA00022801"/>
    </source>
</evidence>
<accession>A0A2V1KBJ9</accession>
<dbReference type="GO" id="GO:0006508">
    <property type="term" value="P:proteolysis"/>
    <property type="evidence" value="ECO:0007669"/>
    <property type="project" value="UniProtKB-KW"/>
</dbReference>
<evidence type="ECO:0000256" key="6">
    <source>
        <dbReference type="SAM" id="SignalP"/>
    </source>
</evidence>
<proteinExistence type="inferred from homology"/>
<dbReference type="Gene3D" id="3.90.1720.10">
    <property type="entry name" value="endopeptidase domain like (from Nostoc punctiforme)"/>
    <property type="match status" value="1"/>
</dbReference>
<feature type="chain" id="PRO_5016128478" description="NlpC/P60 domain-containing protein" evidence="6">
    <location>
        <begin position="32"/>
        <end position="237"/>
    </location>
</feature>
<sequence length="237" mass="23761">MKVSSKQIIAPGVSGLVVGAMLGGLVPAAQADDDAAANQTAAFTAAHATPEVTATKAVTATEKIEKADKVSFETLDATVTVTEPEPEPVVEEAQAETAAATDTAATDTTASDSESAATESETATAAPSTAGGVVGIARQYVGAPYVWGAAGPTAFDCSGFTSYVYAQMGINLPRSSGAQQSAGTPVSASEAQPGDLVWWPGHVGIYTGNGNHIAARNPSTGVQEGPVYGSPTYIRVG</sequence>
<organism evidence="8 9">
    <name type="scientific">Ancrocorticia populi</name>
    <dbReference type="NCBI Taxonomy" id="2175228"/>
    <lineage>
        <taxon>Bacteria</taxon>
        <taxon>Bacillati</taxon>
        <taxon>Actinomycetota</taxon>
        <taxon>Actinomycetes</taxon>
        <taxon>Actinomycetales</taxon>
        <taxon>Actinomycetaceae</taxon>
        <taxon>Ancrocorticia</taxon>
    </lineage>
</organism>